<evidence type="ECO:0000313" key="2">
    <source>
        <dbReference type="EMBL" id="QOV19329.1"/>
    </source>
</evidence>
<dbReference type="GO" id="GO:0016853">
    <property type="term" value="F:isomerase activity"/>
    <property type="evidence" value="ECO:0007669"/>
    <property type="project" value="UniProtKB-KW"/>
</dbReference>
<name>A0A7M2RGH4_9FIRM</name>
<dbReference type="InterPro" id="IPR013022">
    <property type="entry name" value="Xyl_isomerase-like_TIM-brl"/>
</dbReference>
<evidence type="ECO:0000313" key="3">
    <source>
        <dbReference type="Proteomes" id="UP000593601"/>
    </source>
</evidence>
<dbReference type="InterPro" id="IPR050312">
    <property type="entry name" value="IolE/XylAMocC-like"/>
</dbReference>
<dbReference type="AlphaFoldDB" id="A0A7M2RGH4"/>
<dbReference type="EMBL" id="CP063304">
    <property type="protein sequence ID" value="QOV19329.1"/>
    <property type="molecule type" value="Genomic_DNA"/>
</dbReference>
<keyword evidence="2" id="KW-0413">Isomerase</keyword>
<protein>
    <submittedName>
        <fullName evidence="2">Sugar phosphate isomerase/epimerase</fullName>
    </submittedName>
</protein>
<dbReference type="KEGG" id="bliq:INP51_15545"/>
<dbReference type="Proteomes" id="UP000593601">
    <property type="component" value="Chromosome"/>
</dbReference>
<feature type="domain" description="Xylose isomerase-like TIM barrel" evidence="1">
    <location>
        <begin position="24"/>
        <end position="265"/>
    </location>
</feature>
<dbReference type="PANTHER" id="PTHR12110">
    <property type="entry name" value="HYDROXYPYRUVATE ISOMERASE"/>
    <property type="match status" value="1"/>
</dbReference>
<accession>A0A7M2RGH4</accession>
<dbReference type="SUPFAM" id="SSF51658">
    <property type="entry name" value="Xylose isomerase-like"/>
    <property type="match status" value="1"/>
</dbReference>
<evidence type="ECO:0000259" key="1">
    <source>
        <dbReference type="Pfam" id="PF01261"/>
    </source>
</evidence>
<sequence length="292" mass="33294">MKEIKIGTCVPGVKAADWLPHMVDQGFETFQMTFHMSLENTDLKELSKQVKEIIGDRDIPITGIGLYCNPIQYEEHKKALEYVIDSAEYFGASNVYTFAGAYEGRPVDEAIPKFGEVFRELTKRAADKNITIGIENCPMGGTYDKATCNIGFNPKAWEKMFNEVPEENFGLEWEPTHQMVQLIDPIAQLKEWVKKIVHIHGKDATIDHDAIRKYGIFNVKDFVYHRTPGYGDCNWTDIISILQKGGYEGDICIEGYHDPVYGGDWEMTSQIHGMEYLKWCRGGSFTPAPWMK</sequence>
<dbReference type="PANTHER" id="PTHR12110:SF21">
    <property type="entry name" value="XYLOSE ISOMERASE-LIKE TIM BARREL DOMAIN-CONTAINING PROTEIN"/>
    <property type="match status" value="1"/>
</dbReference>
<dbReference type="InterPro" id="IPR036237">
    <property type="entry name" value="Xyl_isomerase-like_sf"/>
</dbReference>
<organism evidence="2 3">
    <name type="scientific">Blautia liquoris</name>
    <dbReference type="NCBI Taxonomy" id="2779518"/>
    <lineage>
        <taxon>Bacteria</taxon>
        <taxon>Bacillati</taxon>
        <taxon>Bacillota</taxon>
        <taxon>Clostridia</taxon>
        <taxon>Lachnospirales</taxon>
        <taxon>Lachnospiraceae</taxon>
        <taxon>Blautia</taxon>
    </lineage>
</organism>
<proteinExistence type="predicted"/>
<dbReference type="RefSeq" id="WP_193735649.1">
    <property type="nucleotide sequence ID" value="NZ_CP063304.1"/>
</dbReference>
<gene>
    <name evidence="2" type="ORF">INP51_15545</name>
</gene>
<dbReference type="Gene3D" id="3.20.20.150">
    <property type="entry name" value="Divalent-metal-dependent TIM barrel enzymes"/>
    <property type="match status" value="1"/>
</dbReference>
<dbReference type="Pfam" id="PF01261">
    <property type="entry name" value="AP_endonuc_2"/>
    <property type="match status" value="1"/>
</dbReference>
<keyword evidence="3" id="KW-1185">Reference proteome</keyword>
<reference evidence="2 3" key="1">
    <citation type="submission" date="2020-10" db="EMBL/GenBank/DDBJ databases">
        <title>Blautia liquoris sp.nov., isolated from the mud in a fermentation cellar used for the production of Chinese strong-flavoured liquor.</title>
        <authorList>
            <person name="Lu L."/>
        </authorList>
    </citation>
    <scope>NUCLEOTIDE SEQUENCE [LARGE SCALE GENOMIC DNA]</scope>
    <source>
        <strain evidence="2 3">LZLJ-3</strain>
    </source>
</reference>